<dbReference type="AlphaFoldDB" id="A0A8B9S891"/>
<evidence type="ECO:0000256" key="8">
    <source>
        <dbReference type="ARBA" id="ARBA00022803"/>
    </source>
</evidence>
<keyword evidence="8 15" id="KW-0802">TPR repeat</keyword>
<evidence type="ECO:0000259" key="16">
    <source>
        <dbReference type="PROSITE" id="PS50059"/>
    </source>
</evidence>
<dbReference type="Pfam" id="PF00515">
    <property type="entry name" value="TPR_1"/>
    <property type="match status" value="1"/>
</dbReference>
<dbReference type="PROSITE" id="PS50059">
    <property type="entry name" value="FKBP_PPIASE"/>
    <property type="match status" value="2"/>
</dbReference>
<evidence type="ECO:0000256" key="5">
    <source>
        <dbReference type="ARBA" id="ARBA00022490"/>
    </source>
</evidence>
<dbReference type="PROSITE" id="PS50005">
    <property type="entry name" value="TPR"/>
    <property type="match status" value="2"/>
</dbReference>
<evidence type="ECO:0000313" key="18">
    <source>
        <dbReference type="Proteomes" id="UP000694424"/>
    </source>
</evidence>
<dbReference type="FunFam" id="3.10.50.40:FF:000013">
    <property type="entry name" value="Peptidylprolyl isomerase"/>
    <property type="match status" value="1"/>
</dbReference>
<evidence type="ECO:0000256" key="15">
    <source>
        <dbReference type="PROSITE-ProRule" id="PRU00339"/>
    </source>
</evidence>
<evidence type="ECO:0000256" key="13">
    <source>
        <dbReference type="ARBA" id="ARBA00023242"/>
    </source>
</evidence>
<feature type="repeat" description="TPR" evidence="15">
    <location>
        <begin position="346"/>
        <end position="379"/>
    </location>
</feature>
<keyword evidence="5" id="KW-0963">Cytoplasm</keyword>
<keyword evidence="7" id="KW-0677">Repeat</keyword>
<evidence type="ECO:0000256" key="14">
    <source>
        <dbReference type="PROSITE-ProRule" id="PRU00277"/>
    </source>
</evidence>
<comment type="subcellular location">
    <subcellularLocation>
        <location evidence="3">Cytoplasm</location>
    </subcellularLocation>
    <subcellularLocation>
        <location evidence="2">Nucleus</location>
    </subcellularLocation>
</comment>
<dbReference type="GO" id="GO:0005737">
    <property type="term" value="C:cytoplasm"/>
    <property type="evidence" value="ECO:0007669"/>
    <property type="project" value="UniProtKB-SubCell"/>
</dbReference>
<comment type="catalytic activity">
    <reaction evidence="1 14">
        <text>[protein]-peptidylproline (omega=180) = [protein]-peptidylproline (omega=0)</text>
        <dbReference type="Rhea" id="RHEA:16237"/>
        <dbReference type="Rhea" id="RHEA-COMP:10747"/>
        <dbReference type="Rhea" id="RHEA-COMP:10748"/>
        <dbReference type="ChEBI" id="CHEBI:83833"/>
        <dbReference type="ChEBI" id="CHEBI:83834"/>
        <dbReference type="EC" id="5.2.1.8"/>
    </reaction>
</comment>
<dbReference type="GO" id="GO:0140007">
    <property type="term" value="C:KICSTOR complex"/>
    <property type="evidence" value="ECO:0007669"/>
    <property type="project" value="TreeGrafter"/>
</dbReference>
<dbReference type="InterPro" id="IPR019734">
    <property type="entry name" value="TPR_rpt"/>
</dbReference>
<dbReference type="Gene3D" id="2.130.10.10">
    <property type="entry name" value="YVTN repeat-like/Quinoprotein amine dehydrogenase"/>
    <property type="match status" value="1"/>
</dbReference>
<dbReference type="InterPro" id="IPR036322">
    <property type="entry name" value="WD40_repeat_dom_sf"/>
</dbReference>
<keyword evidence="13" id="KW-0539">Nucleus</keyword>
<dbReference type="Pfam" id="PF00254">
    <property type="entry name" value="FKBP_C"/>
    <property type="match status" value="2"/>
</dbReference>
<feature type="domain" description="PPIase FKBP-type" evidence="16">
    <location>
        <begin position="43"/>
        <end position="131"/>
    </location>
</feature>
<dbReference type="InterPro" id="IPR046357">
    <property type="entry name" value="PPIase_dom_sf"/>
</dbReference>
<protein>
    <recommendedName>
        <fullName evidence="4 14">peptidylprolyl isomerase</fullName>
        <ecNumber evidence="4 14">5.2.1.8</ecNumber>
    </recommendedName>
</protein>
<accession>A0A8B9S891</accession>
<dbReference type="FunFam" id="1.25.40.10:FF:000008">
    <property type="entry name" value="Peptidylprolyl isomerase"/>
    <property type="match status" value="1"/>
</dbReference>
<dbReference type="InterPro" id="IPR031793">
    <property type="entry name" value="KICSTOR_ITFG2"/>
</dbReference>
<dbReference type="Gene3D" id="1.25.40.10">
    <property type="entry name" value="Tetratricopeptide repeat domain"/>
    <property type="match status" value="1"/>
</dbReference>
<dbReference type="EC" id="5.2.1.8" evidence="4 14"/>
<evidence type="ECO:0000313" key="17">
    <source>
        <dbReference type="Ensembl" id="ENSAOWP00000011817.1"/>
    </source>
</evidence>
<dbReference type="SUPFAM" id="SSF50978">
    <property type="entry name" value="WD40 repeat-like"/>
    <property type="match status" value="1"/>
</dbReference>
<dbReference type="InterPro" id="IPR001179">
    <property type="entry name" value="PPIase_FKBP_dom"/>
</dbReference>
<keyword evidence="18" id="KW-1185">Reference proteome</keyword>
<name>A0A8B9S891_APTOW</name>
<evidence type="ECO:0000256" key="9">
    <source>
        <dbReference type="ARBA" id="ARBA00022990"/>
    </source>
</evidence>
<dbReference type="Gene3D" id="3.10.50.40">
    <property type="match status" value="2"/>
</dbReference>
<keyword evidence="6" id="KW-0597">Phosphoprotein</keyword>
<evidence type="ECO:0000256" key="6">
    <source>
        <dbReference type="ARBA" id="ARBA00022553"/>
    </source>
</evidence>
<dbReference type="InterPro" id="IPR015943">
    <property type="entry name" value="WD40/YVTN_repeat-like_dom_sf"/>
</dbReference>
<dbReference type="SUPFAM" id="SSF48452">
    <property type="entry name" value="TPR-like"/>
    <property type="match status" value="1"/>
</dbReference>
<sequence>MTAEEMKADGAPLEGVDITPKRDEGVLKVIKREGSRTESPMIGDKVTVHYTGWLLDGTKFDSSLDRRDKFSFDLGKGEVIKAWDIAVATMKAGEICRITCKPEYAYGSAGSPPKIPPNATLIFEIELFEFKGEDLTDDEDGGIIRRIRKKGEGYSKPNEGALVEIQFEGRYGDRMFDRRELQFEIGEGDNYDLPHGLEKAIQKMEKLEESVFYLKPNYGFGSAGKEKFHIPPDAELQYEVKLKSFEKAKESWEMNTEEKLEQSCIVKERGTQYFKEGKYKQATLQYKKIVSWLEHESGLSDEDDTKAKSLRLAAHLNLAMCHLKLKEYSQALENCNKALELDSSNEKGLFRRGEAHLAVNDFELARNDFQKVIQFYPSNKAAKVQLVTCQQKIREQHEKEKKMYANMFQRLADKDFKLNELVVGDTNGKLYVYKNDDSKPWTVRSCQGMLTCVGVGDVCNKGKNLVVAVSAEGWFHLFDLSSPALKHPDASGHHELVAAGEEQKPVFKQHIPANTKVMLISDIDGDGKCELVVGYTDRVVRAFRWEDFSESSDHISGQLLLLKKWLLEGQVDSLSVNPGPDGSPEMMVSQPGCGYAILLCTWDSEQQPTPEGRDNSAPGREAPVRDVVLHQTSGRIHNKNVSTHLIGSIGRGCSKVNSGSGLFALCTLDGTLKLMEGADKLLWSVQVDHQLFALEKLDVTGNGHEEVIACAWDGQTYIIDHNRTVARFQADENVSAFCAGLYACKGGSNSPCLVYVSFNQKIYIYWDVQLERMESTNLLKILESDPEFGDLLKQLGVERGDVSSVKDLIHKTLYLPEKQQRNSPSQCQDHAGIDSSTYHTIIHCPL</sequence>
<evidence type="ECO:0000256" key="2">
    <source>
        <dbReference type="ARBA" id="ARBA00004123"/>
    </source>
</evidence>
<dbReference type="GO" id="GO:0005634">
    <property type="term" value="C:nucleus"/>
    <property type="evidence" value="ECO:0007669"/>
    <property type="project" value="UniProtKB-SubCell"/>
</dbReference>
<dbReference type="Pfam" id="PF15907">
    <property type="entry name" value="Itfg2"/>
    <property type="match status" value="1"/>
</dbReference>
<keyword evidence="11" id="KW-0143">Chaperone</keyword>
<evidence type="ECO:0000256" key="7">
    <source>
        <dbReference type="ARBA" id="ARBA00022737"/>
    </source>
</evidence>
<keyword evidence="10 14" id="KW-0697">Rotamase</keyword>
<dbReference type="GO" id="GO:0003755">
    <property type="term" value="F:peptidyl-prolyl cis-trans isomerase activity"/>
    <property type="evidence" value="ECO:0007669"/>
    <property type="project" value="UniProtKB-KW"/>
</dbReference>
<dbReference type="GO" id="GO:0032006">
    <property type="term" value="P:regulation of TOR signaling"/>
    <property type="evidence" value="ECO:0007669"/>
    <property type="project" value="TreeGrafter"/>
</dbReference>
<evidence type="ECO:0000256" key="10">
    <source>
        <dbReference type="ARBA" id="ARBA00023110"/>
    </source>
</evidence>
<dbReference type="Ensembl" id="ENSAOWT00000013442.1">
    <property type="protein sequence ID" value="ENSAOWP00000011817.1"/>
    <property type="gene ID" value="ENSAOWG00000008113.1"/>
</dbReference>
<dbReference type="Proteomes" id="UP000694424">
    <property type="component" value="Unplaced"/>
</dbReference>
<evidence type="ECO:0000256" key="4">
    <source>
        <dbReference type="ARBA" id="ARBA00013194"/>
    </source>
</evidence>
<reference evidence="17" key="1">
    <citation type="submission" date="2025-08" db="UniProtKB">
        <authorList>
            <consortium name="Ensembl"/>
        </authorList>
    </citation>
    <scope>IDENTIFICATION</scope>
</reference>
<keyword evidence="9" id="KW-0007">Acetylation</keyword>
<evidence type="ECO:0000256" key="11">
    <source>
        <dbReference type="ARBA" id="ARBA00023186"/>
    </source>
</evidence>
<dbReference type="SMART" id="SM00028">
    <property type="entry name" value="TPR"/>
    <property type="match status" value="3"/>
</dbReference>
<reference evidence="17" key="2">
    <citation type="submission" date="2025-09" db="UniProtKB">
        <authorList>
            <consortium name="Ensembl"/>
        </authorList>
    </citation>
    <scope>IDENTIFICATION</scope>
</reference>
<dbReference type="FunFam" id="3.10.50.40:FF:000011">
    <property type="entry name" value="Peptidylprolyl isomerase"/>
    <property type="match status" value="1"/>
</dbReference>
<dbReference type="SUPFAM" id="SSF54534">
    <property type="entry name" value="FKBP-like"/>
    <property type="match status" value="2"/>
</dbReference>
<evidence type="ECO:0000256" key="1">
    <source>
        <dbReference type="ARBA" id="ARBA00000971"/>
    </source>
</evidence>
<proteinExistence type="predicted"/>
<dbReference type="PANTHER" id="PTHR16317">
    <property type="entry name" value="INTEGRIN ALPHA REPEAT DOMAIN-CONTAINING"/>
    <property type="match status" value="1"/>
</dbReference>
<feature type="domain" description="PPIase FKBP-type" evidence="16">
    <location>
        <begin position="160"/>
        <end position="246"/>
    </location>
</feature>
<dbReference type="InterPro" id="IPR011990">
    <property type="entry name" value="TPR-like_helical_dom_sf"/>
</dbReference>
<feature type="repeat" description="TPR" evidence="15">
    <location>
        <begin position="312"/>
        <end position="345"/>
    </location>
</feature>
<organism evidence="17 18">
    <name type="scientific">Apteryx owenii</name>
    <name type="common">Little spotted kiwi</name>
    <dbReference type="NCBI Taxonomy" id="8824"/>
    <lineage>
        <taxon>Eukaryota</taxon>
        <taxon>Metazoa</taxon>
        <taxon>Chordata</taxon>
        <taxon>Craniata</taxon>
        <taxon>Vertebrata</taxon>
        <taxon>Euteleostomi</taxon>
        <taxon>Archelosauria</taxon>
        <taxon>Archosauria</taxon>
        <taxon>Dinosauria</taxon>
        <taxon>Saurischia</taxon>
        <taxon>Theropoda</taxon>
        <taxon>Coelurosauria</taxon>
        <taxon>Aves</taxon>
        <taxon>Palaeognathae</taxon>
        <taxon>Apterygiformes</taxon>
        <taxon>Apterygidae</taxon>
        <taxon>Apteryx</taxon>
    </lineage>
</organism>
<evidence type="ECO:0000256" key="12">
    <source>
        <dbReference type="ARBA" id="ARBA00023235"/>
    </source>
</evidence>
<dbReference type="PANTHER" id="PTHR16317:SF1">
    <property type="entry name" value="KICSTOR COMPLEX PROTEIN ITFG2"/>
    <property type="match status" value="1"/>
</dbReference>
<evidence type="ECO:0000256" key="3">
    <source>
        <dbReference type="ARBA" id="ARBA00004496"/>
    </source>
</evidence>
<keyword evidence="12 14" id="KW-0413">Isomerase</keyword>